<feature type="compositionally biased region" description="Basic residues" evidence="1">
    <location>
        <begin position="271"/>
        <end position="282"/>
    </location>
</feature>
<dbReference type="CTD" id="20240755"/>
<dbReference type="RefSeq" id="XP_009064153.1">
    <property type="nucleotide sequence ID" value="XM_009065905.1"/>
</dbReference>
<feature type="region of interest" description="Disordered" evidence="1">
    <location>
        <begin position="261"/>
        <end position="304"/>
    </location>
</feature>
<dbReference type="GeneID" id="20240755"/>
<feature type="region of interest" description="Disordered" evidence="1">
    <location>
        <begin position="1"/>
        <end position="233"/>
    </location>
</feature>
<feature type="compositionally biased region" description="Polar residues" evidence="1">
    <location>
        <begin position="1"/>
        <end position="21"/>
    </location>
</feature>
<evidence type="ECO:0000256" key="1">
    <source>
        <dbReference type="SAM" id="MobiDB-lite"/>
    </source>
</evidence>
<dbReference type="AlphaFoldDB" id="V3ZRR0"/>
<feature type="compositionally biased region" description="Basic residues" evidence="1">
    <location>
        <begin position="294"/>
        <end position="304"/>
    </location>
</feature>
<evidence type="ECO:0000313" key="2">
    <source>
        <dbReference type="EMBL" id="ESO85240.1"/>
    </source>
</evidence>
<reference evidence="2 3" key="1">
    <citation type="journal article" date="2013" name="Nature">
        <title>Insights into bilaterian evolution from three spiralian genomes.</title>
        <authorList>
            <person name="Simakov O."/>
            <person name="Marletaz F."/>
            <person name="Cho S.J."/>
            <person name="Edsinger-Gonzales E."/>
            <person name="Havlak P."/>
            <person name="Hellsten U."/>
            <person name="Kuo D.H."/>
            <person name="Larsson T."/>
            <person name="Lv J."/>
            <person name="Arendt D."/>
            <person name="Savage R."/>
            <person name="Osoegawa K."/>
            <person name="de Jong P."/>
            <person name="Grimwood J."/>
            <person name="Chapman J.A."/>
            <person name="Shapiro H."/>
            <person name="Aerts A."/>
            <person name="Otillar R.P."/>
            <person name="Terry A.Y."/>
            <person name="Boore J.L."/>
            <person name="Grigoriev I.V."/>
            <person name="Lindberg D.R."/>
            <person name="Seaver E.C."/>
            <person name="Weisblat D.A."/>
            <person name="Putnam N.H."/>
            <person name="Rokhsar D.S."/>
        </authorList>
    </citation>
    <scope>NUCLEOTIDE SEQUENCE [LARGE SCALE GENOMIC DNA]</scope>
</reference>
<sequence length="304" mass="33884">MVNTRVSNSRKNSHYNPSVTIMVSEPVEHTDKPNPSASHPSSHTRSHKSSSPVPEDNDRKKTDTETSSSFRPTSSITRSHKSSSPAPEVHDRKITKQHTETSSTKSHHSTTIATCNTSNPSHLSVKDQPCPIGSPSSSEEEQKRLERIQRQKEKQLKYQELRKRASSSNTTQDNIESTKLGLPIATSTPFVSGRTSPTFPLRETNNQYPPVSSDAENGGSFLHPKQLSKRDEPQDTVQLVDADNFEDEIWSQADYMMEENIGGYDSENGRHHGGKNRSKPRTRAPTGSGDLLLKRRKLSGPIHR</sequence>
<organism evidence="2 3">
    <name type="scientific">Lottia gigantea</name>
    <name type="common">Giant owl limpet</name>
    <dbReference type="NCBI Taxonomy" id="225164"/>
    <lineage>
        <taxon>Eukaryota</taxon>
        <taxon>Metazoa</taxon>
        <taxon>Spiralia</taxon>
        <taxon>Lophotrochozoa</taxon>
        <taxon>Mollusca</taxon>
        <taxon>Gastropoda</taxon>
        <taxon>Patellogastropoda</taxon>
        <taxon>Lottioidea</taxon>
        <taxon>Lottiidae</taxon>
        <taxon>Lottia</taxon>
    </lineage>
</organism>
<keyword evidence="3" id="KW-1185">Reference proteome</keyword>
<protein>
    <submittedName>
        <fullName evidence="2">Uncharacterized protein</fullName>
    </submittedName>
</protein>
<dbReference type="HOGENOM" id="CLU_916116_0_0_1"/>
<feature type="compositionally biased region" description="Polar residues" evidence="1">
    <location>
        <begin position="112"/>
        <end position="122"/>
    </location>
</feature>
<gene>
    <name evidence="2" type="ORF">LOTGIDRAFT_168047</name>
</gene>
<proteinExistence type="predicted"/>
<accession>V3ZRR0</accession>
<dbReference type="EMBL" id="KB203301">
    <property type="protein sequence ID" value="ESO85240.1"/>
    <property type="molecule type" value="Genomic_DNA"/>
</dbReference>
<feature type="compositionally biased region" description="Basic and acidic residues" evidence="1">
    <location>
        <begin position="88"/>
        <end position="99"/>
    </location>
</feature>
<feature type="compositionally biased region" description="Basic and acidic residues" evidence="1">
    <location>
        <begin position="140"/>
        <end position="163"/>
    </location>
</feature>
<feature type="compositionally biased region" description="Polar residues" evidence="1">
    <location>
        <begin position="185"/>
        <end position="210"/>
    </location>
</feature>
<name>V3ZRR0_LOTGI</name>
<dbReference type="KEGG" id="lgi:LOTGIDRAFT_168047"/>
<evidence type="ECO:0000313" key="3">
    <source>
        <dbReference type="Proteomes" id="UP000030746"/>
    </source>
</evidence>
<dbReference type="Proteomes" id="UP000030746">
    <property type="component" value="Unassembled WGS sequence"/>
</dbReference>
<feature type="compositionally biased region" description="Polar residues" evidence="1">
    <location>
        <begin position="166"/>
        <end position="177"/>
    </location>
</feature>